<dbReference type="eggNOG" id="COG1309">
    <property type="taxonomic scope" value="Bacteria"/>
</dbReference>
<evidence type="ECO:0000313" key="7">
    <source>
        <dbReference type="Proteomes" id="UP000002357"/>
    </source>
</evidence>
<keyword evidence="2 4" id="KW-0238">DNA-binding</keyword>
<proteinExistence type="predicted"/>
<dbReference type="EMBL" id="CM000913">
    <property type="protein sequence ID" value="EFG08419.1"/>
    <property type="molecule type" value="Genomic_DNA"/>
</dbReference>
<dbReference type="GO" id="GO:0045892">
    <property type="term" value="P:negative regulation of DNA-templated transcription"/>
    <property type="evidence" value="ECO:0007669"/>
    <property type="project" value="InterPro"/>
</dbReference>
<evidence type="ECO:0000313" key="6">
    <source>
        <dbReference type="EMBL" id="EFG08419.1"/>
    </source>
</evidence>
<dbReference type="Gene3D" id="1.10.357.10">
    <property type="entry name" value="Tetracycline Repressor, domain 2"/>
    <property type="match status" value="1"/>
</dbReference>
<dbReference type="Gene3D" id="1.10.10.60">
    <property type="entry name" value="Homeodomain-like"/>
    <property type="match status" value="1"/>
</dbReference>
<dbReference type="GO" id="GO:0003700">
    <property type="term" value="F:DNA-binding transcription factor activity"/>
    <property type="evidence" value="ECO:0007669"/>
    <property type="project" value="TreeGrafter"/>
</dbReference>
<reference evidence="6 7" key="1">
    <citation type="journal article" date="2010" name="Genome Biol. Evol.">
        <title>The sequence of a 1.8-mb bacterial linear plasmid reveals a rich evolutionary reservoir of secondary metabolic pathways.</title>
        <authorList>
            <person name="Medema M.H."/>
            <person name="Trefzer A."/>
            <person name="Kovalchuk A."/>
            <person name="van den Berg M."/>
            <person name="Mueller U."/>
            <person name="Heijne W."/>
            <person name="Wu L."/>
            <person name="Alam M.T."/>
            <person name="Ronning C.M."/>
            <person name="Nierman W.C."/>
            <person name="Bovenberg R.A.L."/>
            <person name="Breitling R."/>
            <person name="Takano E."/>
        </authorList>
    </citation>
    <scope>NUCLEOTIDE SEQUENCE [LARGE SCALE GENOMIC DNA]</scope>
    <source>
        <strain evidence="7">ATCC 27064 / DSM 738 / JCM 4710 / NBRC 13307 / NCIMB 12785 / NRRL 3585 / VKM Ac-602</strain>
    </source>
</reference>
<feature type="compositionally biased region" description="Gly residues" evidence="5">
    <location>
        <begin position="273"/>
        <end position="288"/>
    </location>
</feature>
<dbReference type="PANTHER" id="PTHR30055">
    <property type="entry name" value="HTH-TYPE TRANSCRIPTIONAL REGULATOR RUTR"/>
    <property type="match status" value="1"/>
</dbReference>
<evidence type="ECO:0000256" key="2">
    <source>
        <dbReference type="ARBA" id="ARBA00023125"/>
    </source>
</evidence>
<dbReference type="GO" id="GO:0000976">
    <property type="term" value="F:transcription cis-regulatory region binding"/>
    <property type="evidence" value="ECO:0007669"/>
    <property type="project" value="TreeGrafter"/>
</dbReference>
<evidence type="ECO:0000256" key="5">
    <source>
        <dbReference type="SAM" id="MobiDB-lite"/>
    </source>
</evidence>
<organism evidence="6 7">
    <name type="scientific">Streptomyces clavuligerus</name>
    <dbReference type="NCBI Taxonomy" id="1901"/>
    <lineage>
        <taxon>Bacteria</taxon>
        <taxon>Bacillati</taxon>
        <taxon>Actinomycetota</taxon>
        <taxon>Actinomycetes</taxon>
        <taxon>Kitasatosporales</taxon>
        <taxon>Streptomycetaceae</taxon>
        <taxon>Streptomyces</taxon>
    </lineage>
</organism>
<protein>
    <submittedName>
        <fullName evidence="6">TetR family transcriptional regulator</fullName>
    </submittedName>
</protein>
<dbReference type="Pfam" id="PF00440">
    <property type="entry name" value="TetR_N"/>
    <property type="match status" value="1"/>
</dbReference>
<keyword evidence="7" id="KW-1185">Reference proteome</keyword>
<dbReference type="PROSITE" id="PS50977">
    <property type="entry name" value="HTH_TETR_2"/>
    <property type="match status" value="1"/>
</dbReference>
<dbReference type="SUPFAM" id="SSF46689">
    <property type="entry name" value="Homeodomain-like"/>
    <property type="match status" value="1"/>
</dbReference>
<dbReference type="InterPro" id="IPR036271">
    <property type="entry name" value="Tet_transcr_reg_TetR-rel_C_sf"/>
</dbReference>
<dbReference type="STRING" id="1901.BB341_11890"/>
<dbReference type="Proteomes" id="UP000002357">
    <property type="component" value="Chromosome"/>
</dbReference>
<keyword evidence="3" id="KW-0804">Transcription</keyword>
<dbReference type="KEGG" id="sclf:BB341_11890"/>
<dbReference type="AlphaFoldDB" id="B5H0J1"/>
<dbReference type="InterPro" id="IPR050109">
    <property type="entry name" value="HTH-type_TetR-like_transc_reg"/>
</dbReference>
<evidence type="ECO:0000256" key="4">
    <source>
        <dbReference type="PROSITE-ProRule" id="PRU00335"/>
    </source>
</evidence>
<dbReference type="OrthoDB" id="2570341at2"/>
<dbReference type="SUPFAM" id="SSF48498">
    <property type="entry name" value="Tetracyclin repressor-like, C-terminal domain"/>
    <property type="match status" value="1"/>
</dbReference>
<sequence>MTTETSGTGDLSRTLELLWGTAERPTRGPKPGLSLDRIVAAAVAVADTEGLDAVSMRRIATELGTGTMTLYRYVPGKAELLDLMLDRVTDPGPVPPERPGGPDDWRQAVRVLARGFLDLYQAHPWMLKVNNARTVLGPSGLRSLELALAGLRSTGLRDPEQISVIVMVQSFVTGIARSQAESAEALEATGQTEEEFWAQQSPYLERAMRSGVYPLTASLSEDAFSDTGLDYFTFGLERLLDGLEALVERRRAERAASGAADGPGGTAASNDAGGSGGTDTSDGAGGSDGTDASSGADGSDRAGGAGGRTITEKAAGCGPADPAA</sequence>
<dbReference type="InterPro" id="IPR001647">
    <property type="entry name" value="HTH_TetR"/>
</dbReference>
<feature type="DNA-binding region" description="H-T-H motif" evidence="4">
    <location>
        <begin position="55"/>
        <end position="74"/>
    </location>
</feature>
<dbReference type="InterPro" id="IPR004111">
    <property type="entry name" value="Repressor_TetR_C"/>
</dbReference>
<dbReference type="GeneID" id="93730131"/>
<feature type="compositionally biased region" description="Low complexity" evidence="5">
    <location>
        <begin position="255"/>
        <end position="272"/>
    </location>
</feature>
<dbReference type="RefSeq" id="WP_003957765.1">
    <property type="nucleotide sequence ID" value="NZ_CM000913.1"/>
</dbReference>
<feature type="region of interest" description="Disordered" evidence="5">
    <location>
        <begin position="254"/>
        <end position="324"/>
    </location>
</feature>
<keyword evidence="1" id="KW-0805">Transcription regulation</keyword>
<dbReference type="Pfam" id="PF02909">
    <property type="entry name" value="TetR_C_1"/>
    <property type="match status" value="1"/>
</dbReference>
<accession>B5H0J1</accession>
<name>B5H0J1_STRCL</name>
<dbReference type="InterPro" id="IPR009057">
    <property type="entry name" value="Homeodomain-like_sf"/>
</dbReference>
<evidence type="ECO:0000256" key="3">
    <source>
        <dbReference type="ARBA" id="ARBA00023163"/>
    </source>
</evidence>
<dbReference type="PANTHER" id="PTHR30055:SF151">
    <property type="entry name" value="TRANSCRIPTIONAL REGULATORY PROTEIN"/>
    <property type="match status" value="1"/>
</dbReference>
<evidence type="ECO:0000256" key="1">
    <source>
        <dbReference type="ARBA" id="ARBA00023015"/>
    </source>
</evidence>
<gene>
    <name evidence="6" type="ORF">SCLAV_3348</name>
</gene>